<name>A0A364V3C8_9CORY</name>
<evidence type="ECO:0008006" key="4">
    <source>
        <dbReference type="Google" id="ProtNLM"/>
    </source>
</evidence>
<dbReference type="SUPFAM" id="SSF56959">
    <property type="entry name" value="Leukocidin-like"/>
    <property type="match status" value="1"/>
</dbReference>
<organism evidence="2 3">
    <name type="scientific">Corynebacterium heidelbergense</name>
    <dbReference type="NCBI Taxonomy" id="2055947"/>
    <lineage>
        <taxon>Bacteria</taxon>
        <taxon>Bacillati</taxon>
        <taxon>Actinomycetota</taxon>
        <taxon>Actinomycetes</taxon>
        <taxon>Mycobacteriales</taxon>
        <taxon>Corynebacteriaceae</taxon>
        <taxon>Corynebacterium</taxon>
    </lineage>
</organism>
<dbReference type="AlphaFoldDB" id="A0A364V3C8"/>
<evidence type="ECO:0000313" key="2">
    <source>
        <dbReference type="EMBL" id="RAV31132.1"/>
    </source>
</evidence>
<gene>
    <name evidence="2" type="ORF">DLJ54_09990</name>
</gene>
<sequence>MPDREASRVTADGWGLHVRKSGESVYVNPPLDGAVTTGEAFGTVSANAWIDGAGAPELTGAMFETGYQIGCGVDVSDGVDVEVGATVGVAPHADAGVEGGPSVNVELPNATGVSVGADATAHVNAGVDGKGEITPSVKAHLTPGKVTNVALASMPLSREFKRAAGGFSGAHLQINGCAGPVSIRSYATVASTSPTSVDSVAVYGDPQRIR</sequence>
<dbReference type="InterPro" id="IPR036435">
    <property type="entry name" value="Leukocidin/porin_MspA_sf"/>
</dbReference>
<comment type="caution">
    <text evidence="2">The sequence shown here is derived from an EMBL/GenBank/DDBJ whole genome shotgun (WGS) entry which is preliminary data.</text>
</comment>
<dbReference type="Proteomes" id="UP000251577">
    <property type="component" value="Unassembled WGS sequence"/>
</dbReference>
<dbReference type="Gene3D" id="2.60.40.1650">
    <property type="entry name" value="Porin MspA (Ig-like beta-sandwich domain)"/>
    <property type="match status" value="2"/>
</dbReference>
<dbReference type="EMBL" id="QHCV01000184">
    <property type="protein sequence ID" value="RAV31132.1"/>
    <property type="molecule type" value="Genomic_DNA"/>
</dbReference>
<protein>
    <recommendedName>
        <fullName evidence="4">Porin</fullName>
    </recommendedName>
</protein>
<accession>A0A364V3C8</accession>
<evidence type="ECO:0000313" key="3">
    <source>
        <dbReference type="Proteomes" id="UP000251577"/>
    </source>
</evidence>
<dbReference type="Pfam" id="PF09203">
    <property type="entry name" value="MspA"/>
    <property type="match status" value="1"/>
</dbReference>
<keyword evidence="3" id="KW-1185">Reference proteome</keyword>
<proteinExistence type="predicted"/>
<keyword evidence="1" id="KW-0732">Signal</keyword>
<reference evidence="2 3" key="1">
    <citation type="journal article" date="2018" name="Syst. Appl. Microbiol.">
        <title>Corynebacterium heidelbergense sp. nov., isolated from the preen glands of Egyptian geese (Alopochen aegyptiacus).</title>
        <authorList>
            <person name="Braun M.S."/>
            <person name="Wang E."/>
            <person name="Zimmermann S."/>
            <person name="Wink M."/>
        </authorList>
    </citation>
    <scope>NUCLEOTIDE SEQUENCE [LARGE SCALE GENOMIC DNA]</scope>
    <source>
        <strain evidence="2 3">647</strain>
    </source>
</reference>
<evidence type="ECO:0000256" key="1">
    <source>
        <dbReference type="ARBA" id="ARBA00022729"/>
    </source>
</evidence>
<dbReference type="InterPro" id="IPR015286">
    <property type="entry name" value="Porin_fam_mycobact-type"/>
</dbReference>